<accession>A0AB33Z168</accession>
<keyword evidence="2" id="KW-1185">Reference proteome</keyword>
<evidence type="ECO:0000313" key="2">
    <source>
        <dbReference type="Proteomes" id="UP000015462"/>
    </source>
</evidence>
<evidence type="ECO:0000313" key="1">
    <source>
        <dbReference type="EMBL" id="EPD12667.1"/>
    </source>
</evidence>
<dbReference type="RefSeq" id="WP_016390684.1">
    <property type="nucleotide sequence ID" value="NZ_KE646809.1"/>
</dbReference>
<sequence length="127" mass="14241">MSTRPRGFADYEPKVLELINKAQEVLVNVGIDEDDMTEDEKRKEYIAYWKAGNPNTPFPQHLHDWQCGAKTRSGTPCKQRALYSSGRCKFHGGLSTGARTAAGKKKVALNGFKKGWRKLSPCEPNKT</sequence>
<organism evidence="1 2">
    <name type="scientific">Cycloclasticus pugetii</name>
    <dbReference type="NCBI Taxonomy" id="34068"/>
    <lineage>
        <taxon>Bacteria</taxon>
        <taxon>Pseudomonadati</taxon>
        <taxon>Pseudomonadota</taxon>
        <taxon>Gammaproteobacteria</taxon>
        <taxon>Thiotrichales</taxon>
        <taxon>Piscirickettsiaceae</taxon>
        <taxon>Cycloclasticus</taxon>
    </lineage>
</organism>
<dbReference type="AlphaFoldDB" id="A0AB33Z168"/>
<dbReference type="EMBL" id="ASHL01000007">
    <property type="protein sequence ID" value="EPD12667.1"/>
    <property type="molecule type" value="Genomic_DNA"/>
</dbReference>
<reference evidence="1 2" key="1">
    <citation type="journal article" date="2013" name="Genome Announc.">
        <title>Genome Sequence of the Pyrene- and Fluoranthene-Degrading Bacterium Cycloclasticus sp. Strain PY97M.</title>
        <authorList>
            <person name="Cui Z."/>
            <person name="Xu G."/>
            <person name="Li Q."/>
            <person name="Gao W."/>
            <person name="Zheng L."/>
        </authorList>
    </citation>
    <scope>NUCLEOTIDE SEQUENCE [LARGE SCALE GENOMIC DNA]</scope>
    <source>
        <strain evidence="1 2">PY97M</strain>
    </source>
</reference>
<protein>
    <submittedName>
        <fullName evidence="1">Uncharacterized protein</fullName>
    </submittedName>
</protein>
<name>A0AB33Z168_9GAMM</name>
<proteinExistence type="predicted"/>
<dbReference type="NCBIfam" id="NF041373">
    <property type="entry name" value="HGG_STG"/>
    <property type="match status" value="1"/>
</dbReference>
<dbReference type="Proteomes" id="UP000015462">
    <property type="component" value="Unassembled WGS sequence"/>
</dbReference>
<dbReference type="InterPro" id="IPR047675">
    <property type="entry name" value="Putative_zinc-bd"/>
</dbReference>
<comment type="caution">
    <text evidence="1">The sequence shown here is derived from an EMBL/GenBank/DDBJ whole genome shotgun (WGS) entry which is preliminary data.</text>
</comment>
<gene>
    <name evidence="1" type="ORF">L196_08679</name>
</gene>